<dbReference type="Proteomes" id="UP000799777">
    <property type="component" value="Unassembled WGS sequence"/>
</dbReference>
<dbReference type="InterPro" id="IPR006626">
    <property type="entry name" value="PbH1"/>
</dbReference>
<reference evidence="3" key="1">
    <citation type="journal article" date="2020" name="Stud. Mycol.">
        <title>101 Dothideomycetes genomes: a test case for predicting lifestyles and emergence of pathogens.</title>
        <authorList>
            <person name="Haridas S."/>
            <person name="Albert R."/>
            <person name="Binder M."/>
            <person name="Bloem J."/>
            <person name="Labutti K."/>
            <person name="Salamov A."/>
            <person name="Andreopoulos B."/>
            <person name="Baker S."/>
            <person name="Barry K."/>
            <person name="Bills G."/>
            <person name="Bluhm B."/>
            <person name="Cannon C."/>
            <person name="Castanera R."/>
            <person name="Culley D."/>
            <person name="Daum C."/>
            <person name="Ezra D."/>
            <person name="Gonzalez J."/>
            <person name="Henrissat B."/>
            <person name="Kuo A."/>
            <person name="Liang C."/>
            <person name="Lipzen A."/>
            <person name="Lutzoni F."/>
            <person name="Magnuson J."/>
            <person name="Mondo S."/>
            <person name="Nolan M."/>
            <person name="Ohm R."/>
            <person name="Pangilinan J."/>
            <person name="Park H.-J."/>
            <person name="Ramirez L."/>
            <person name="Alfaro M."/>
            <person name="Sun H."/>
            <person name="Tritt A."/>
            <person name="Yoshinaga Y."/>
            <person name="Zwiers L.-H."/>
            <person name="Turgeon B."/>
            <person name="Goodwin S."/>
            <person name="Spatafora J."/>
            <person name="Crous P."/>
            <person name="Grigoriev I."/>
        </authorList>
    </citation>
    <scope>NUCLEOTIDE SEQUENCE</scope>
    <source>
        <strain evidence="3">CBS 110217</strain>
    </source>
</reference>
<protein>
    <submittedName>
        <fullName evidence="3">Pectin lyase-like protein</fullName>
    </submittedName>
</protein>
<dbReference type="OrthoDB" id="3488255at2759"/>
<keyword evidence="3" id="KW-0456">Lyase</keyword>
<sequence>MHSTFVAALLLLTPLVLSALSQDKGKDSDHDITVKPGGCIQDAINKAKKGDKITVEAGNYTEHLIITTDGIQLIGNGAVLLPPARYTPNFCTSLSQTFPPESLDTDAEHKKILNPGNYIKDVVVTGFTVSNFNGENIVVTGGKDPKVTKNKLVNGGQYGFLTVGSIDTLATQSVVTSTTPTFIAMGMDDKADPEFIENDISNYFIAICTPNSGGLVKRNTVKNCCIGPYVDPGIEGAKIIENIISGRGEGCPEEAGAGIVVSGASNTIVEGNTFEGIKNGGNGVGVYVENAASGAKAVGNVFKKNTLKNNDVDIVDATNGTDHSFKKNDCGSLQKSSPAGLCST</sequence>
<name>A0A9P4HM07_9PLEO</name>
<evidence type="ECO:0000313" key="4">
    <source>
        <dbReference type="Proteomes" id="UP000799777"/>
    </source>
</evidence>
<dbReference type="InterPro" id="IPR039448">
    <property type="entry name" value="Beta_helix"/>
</dbReference>
<gene>
    <name evidence="3" type="ORF">EK21DRAFT_83432</name>
</gene>
<evidence type="ECO:0000256" key="1">
    <source>
        <dbReference type="SAM" id="SignalP"/>
    </source>
</evidence>
<feature type="chain" id="PRO_5040146918" evidence="1">
    <location>
        <begin position="19"/>
        <end position="344"/>
    </location>
</feature>
<feature type="domain" description="Right handed beta helix" evidence="2">
    <location>
        <begin position="190"/>
        <end position="323"/>
    </location>
</feature>
<comment type="caution">
    <text evidence="3">The sequence shown here is derived from an EMBL/GenBank/DDBJ whole genome shotgun (WGS) entry which is preliminary data.</text>
</comment>
<dbReference type="InterPro" id="IPR011050">
    <property type="entry name" value="Pectin_lyase_fold/virulence"/>
</dbReference>
<keyword evidence="4" id="KW-1185">Reference proteome</keyword>
<evidence type="ECO:0000313" key="3">
    <source>
        <dbReference type="EMBL" id="KAF2036462.1"/>
    </source>
</evidence>
<dbReference type="EMBL" id="ML978154">
    <property type="protein sequence ID" value="KAF2036462.1"/>
    <property type="molecule type" value="Genomic_DNA"/>
</dbReference>
<feature type="signal peptide" evidence="1">
    <location>
        <begin position="1"/>
        <end position="18"/>
    </location>
</feature>
<dbReference type="GO" id="GO:0016829">
    <property type="term" value="F:lyase activity"/>
    <property type="evidence" value="ECO:0007669"/>
    <property type="project" value="UniProtKB-KW"/>
</dbReference>
<dbReference type="AlphaFoldDB" id="A0A9P4HM07"/>
<dbReference type="SMART" id="SM00710">
    <property type="entry name" value="PbH1"/>
    <property type="match status" value="4"/>
</dbReference>
<organism evidence="3 4">
    <name type="scientific">Setomelanomma holmii</name>
    <dbReference type="NCBI Taxonomy" id="210430"/>
    <lineage>
        <taxon>Eukaryota</taxon>
        <taxon>Fungi</taxon>
        <taxon>Dikarya</taxon>
        <taxon>Ascomycota</taxon>
        <taxon>Pezizomycotina</taxon>
        <taxon>Dothideomycetes</taxon>
        <taxon>Pleosporomycetidae</taxon>
        <taxon>Pleosporales</taxon>
        <taxon>Pleosporineae</taxon>
        <taxon>Phaeosphaeriaceae</taxon>
        <taxon>Setomelanomma</taxon>
    </lineage>
</organism>
<dbReference type="Pfam" id="PF13229">
    <property type="entry name" value="Beta_helix"/>
    <property type="match status" value="1"/>
</dbReference>
<dbReference type="InterPro" id="IPR012334">
    <property type="entry name" value="Pectin_lyas_fold"/>
</dbReference>
<accession>A0A9P4HM07</accession>
<proteinExistence type="predicted"/>
<dbReference type="SUPFAM" id="SSF51126">
    <property type="entry name" value="Pectin lyase-like"/>
    <property type="match status" value="1"/>
</dbReference>
<evidence type="ECO:0000259" key="2">
    <source>
        <dbReference type="Pfam" id="PF13229"/>
    </source>
</evidence>
<dbReference type="Gene3D" id="2.160.20.10">
    <property type="entry name" value="Single-stranded right-handed beta-helix, Pectin lyase-like"/>
    <property type="match status" value="1"/>
</dbReference>
<keyword evidence="1" id="KW-0732">Signal</keyword>